<evidence type="ECO:0000313" key="3">
    <source>
        <dbReference type="Proteomes" id="UP000182486"/>
    </source>
</evidence>
<keyword evidence="1" id="KW-1133">Transmembrane helix</keyword>
<keyword evidence="1" id="KW-0812">Transmembrane</keyword>
<sequence>MDTHTPGDQHLVLLTDPEPRETPRWLRTLRELPGLLRHHRGVRWLRENWSLLPLWLALLIFAGTLLWLLWVILRAIVSGIAAAGDATGDGLARLATWITEGPVLHALSEPVRHYLDTHTAGLPATGGDLWMTWLVTATGLYVFALLGSTYARIGWAVIGALSAAAAYAGAAPGAQGTAAGLIAAVWLLLSLPAYARRIRIADVARPRPRRRVPGVEADTRPASHEDDLLATNVPY</sequence>
<feature type="transmembrane region" description="Helical" evidence="1">
    <location>
        <begin position="176"/>
        <end position="195"/>
    </location>
</feature>
<feature type="transmembrane region" description="Helical" evidence="1">
    <location>
        <begin position="153"/>
        <end position="170"/>
    </location>
</feature>
<feature type="transmembrane region" description="Helical" evidence="1">
    <location>
        <begin position="129"/>
        <end position="146"/>
    </location>
</feature>
<feature type="transmembrane region" description="Helical" evidence="1">
    <location>
        <begin position="49"/>
        <end position="73"/>
    </location>
</feature>
<keyword evidence="1" id="KW-0472">Membrane</keyword>
<keyword evidence="3" id="KW-1185">Reference proteome</keyword>
<comment type="caution">
    <text evidence="2">The sequence shown here is derived from an EMBL/GenBank/DDBJ whole genome shotgun (WGS) entry which is preliminary data.</text>
</comment>
<protein>
    <submittedName>
        <fullName evidence="2">Uncharacterized protein</fullName>
    </submittedName>
</protein>
<dbReference type="AlphaFoldDB" id="A0A1K0GYG6"/>
<dbReference type="RefSeq" id="WP_071804674.1">
    <property type="nucleotide sequence ID" value="NZ_MEIA01000097.1"/>
</dbReference>
<accession>A0A1K0GYG6</accession>
<dbReference type="EMBL" id="MEIA01000097">
    <property type="protein sequence ID" value="OJF14475.1"/>
    <property type="molecule type" value="Genomic_DNA"/>
</dbReference>
<name>A0A1K0GYG6_9ACTN</name>
<evidence type="ECO:0000256" key="1">
    <source>
        <dbReference type="SAM" id="Phobius"/>
    </source>
</evidence>
<gene>
    <name evidence="2" type="ORF">BG844_09555</name>
</gene>
<evidence type="ECO:0000313" key="2">
    <source>
        <dbReference type="EMBL" id="OJF14475.1"/>
    </source>
</evidence>
<dbReference type="Proteomes" id="UP000182486">
    <property type="component" value="Unassembled WGS sequence"/>
</dbReference>
<proteinExistence type="predicted"/>
<reference evidence="2 3" key="1">
    <citation type="submission" date="2016-09" db="EMBL/GenBank/DDBJ databases">
        <title>Couchioplanes caeruleus draft genome sequence.</title>
        <authorList>
            <person name="Sheehan J."/>
            <person name="Caffrey P."/>
        </authorList>
    </citation>
    <scope>NUCLEOTIDE SEQUENCE [LARGE SCALE GENOMIC DNA]</scope>
    <source>
        <strain evidence="2 3">DSM 43634</strain>
    </source>
</reference>
<organism evidence="2 3">
    <name type="scientific">Couchioplanes caeruleus subsp. caeruleus</name>
    <dbReference type="NCBI Taxonomy" id="56427"/>
    <lineage>
        <taxon>Bacteria</taxon>
        <taxon>Bacillati</taxon>
        <taxon>Actinomycetota</taxon>
        <taxon>Actinomycetes</taxon>
        <taxon>Micromonosporales</taxon>
        <taxon>Micromonosporaceae</taxon>
        <taxon>Couchioplanes</taxon>
    </lineage>
</organism>